<evidence type="ECO:0000256" key="4">
    <source>
        <dbReference type="ARBA" id="ARBA00022807"/>
    </source>
</evidence>
<dbReference type="EMBL" id="CAACYJ010000040">
    <property type="protein sequence ID" value="VFB21910.1"/>
    <property type="molecule type" value="Genomic_DNA"/>
</dbReference>
<dbReference type="GO" id="GO:0008234">
    <property type="term" value="F:cysteine-type peptidase activity"/>
    <property type="evidence" value="ECO:0007669"/>
    <property type="project" value="UniProtKB-KW"/>
</dbReference>
<dbReference type="InterPro" id="IPR000064">
    <property type="entry name" value="NLP_P60_dom"/>
</dbReference>
<accession>A0A449IR76</accession>
<reference evidence="6 7" key="1">
    <citation type="submission" date="2019-02" db="EMBL/GenBank/DDBJ databases">
        <authorList>
            <consortium name="Pathogen Informatics"/>
        </authorList>
    </citation>
    <scope>NUCLEOTIDE SEQUENCE [LARGE SCALE GENOMIC DNA]</scope>
    <source>
        <strain evidence="6 7">3012STDY7103891</strain>
    </source>
</reference>
<keyword evidence="2" id="KW-0645">Protease</keyword>
<name>A0A449IR76_PSEFR</name>
<keyword evidence="4" id="KW-0788">Thiol protease</keyword>
<evidence type="ECO:0000256" key="3">
    <source>
        <dbReference type="ARBA" id="ARBA00022801"/>
    </source>
</evidence>
<comment type="similarity">
    <text evidence="1">Belongs to the peptidase C40 family.</text>
</comment>
<evidence type="ECO:0000313" key="6">
    <source>
        <dbReference type="EMBL" id="VFB21910.1"/>
    </source>
</evidence>
<evidence type="ECO:0000256" key="2">
    <source>
        <dbReference type="ARBA" id="ARBA00022670"/>
    </source>
</evidence>
<dbReference type="InterPro" id="IPR038765">
    <property type="entry name" value="Papain-like_cys_pep_sf"/>
</dbReference>
<proteinExistence type="inferred from homology"/>
<dbReference type="Proteomes" id="UP000330809">
    <property type="component" value="Unassembled WGS sequence"/>
</dbReference>
<dbReference type="AlphaFoldDB" id="A0A449IR76"/>
<protein>
    <submittedName>
        <fullName evidence="6">Tail assembly protein K</fullName>
    </submittedName>
</protein>
<feature type="domain" description="NlpC/P60" evidence="5">
    <location>
        <begin position="27"/>
        <end position="112"/>
    </location>
</feature>
<dbReference type="Pfam" id="PF00877">
    <property type="entry name" value="NLPC_P60"/>
    <property type="match status" value="1"/>
</dbReference>
<gene>
    <name evidence="6" type="ORF">NCTC10754_04591</name>
</gene>
<organism evidence="6 7">
    <name type="scientific">Pseudomonas fragi</name>
    <dbReference type="NCBI Taxonomy" id="296"/>
    <lineage>
        <taxon>Bacteria</taxon>
        <taxon>Pseudomonadati</taxon>
        <taxon>Pseudomonadota</taxon>
        <taxon>Gammaproteobacteria</taxon>
        <taxon>Pseudomonadales</taxon>
        <taxon>Pseudomonadaceae</taxon>
        <taxon>Pseudomonas</taxon>
    </lineage>
</organism>
<evidence type="ECO:0000259" key="5">
    <source>
        <dbReference type="Pfam" id="PF00877"/>
    </source>
</evidence>
<dbReference type="GO" id="GO:0006508">
    <property type="term" value="P:proteolysis"/>
    <property type="evidence" value="ECO:0007669"/>
    <property type="project" value="UniProtKB-KW"/>
</dbReference>
<dbReference type="SUPFAM" id="SSF54001">
    <property type="entry name" value="Cysteine proteinases"/>
    <property type="match status" value="1"/>
</dbReference>
<evidence type="ECO:0000256" key="1">
    <source>
        <dbReference type="ARBA" id="ARBA00007074"/>
    </source>
</evidence>
<keyword evidence="3" id="KW-0378">Hydrolase</keyword>
<dbReference type="Gene3D" id="3.90.1720.10">
    <property type="entry name" value="endopeptidase domain like (from Nostoc punctiforme)"/>
    <property type="match status" value="1"/>
</dbReference>
<evidence type="ECO:0000313" key="7">
    <source>
        <dbReference type="Proteomes" id="UP000330809"/>
    </source>
</evidence>
<sequence length="161" mass="18499">MPWHILSWPEGDLRTITPTGNMPLLKRPFVHGAWDCWQVCADWYKREWGLEFEAFRREDGWWESAGNTSLYEANYEEAGFVRGDQPRRGDLIVMAIGRTVHPNHAGIYLGDDPELPGEESGVFGPVPFLLHHLYGRPSEVIVYGGPWLDRTQLILRHTDAK</sequence>